<dbReference type="AlphaFoldDB" id="A0A078M548"/>
<sequence length="510" mass="56848">MTSLGLAATLVFSPMAKAETLDMSGGVKNNYQYEEVVFISGEPVLFKGEGKAISIKETNKSGKAKRDVSLTLTGPSNKDKLTRKISYESDVVSYDKIGQKTAEEKITKYTETAEIKGVKYSLLDYESSDARFVDVRPASDYYSGKGITRKVFNRTVGRNAPPERINVNVETRRAGYENFWGATEALISDYNYEREVGGTVEEEWTVTNKVNVTKSSILELQENMASGVSYDDYYVIERYKEMGSIYEYELADGTIDEVALDKTYTPTNSALPVAKFNDIQNLDDEAYTATKKMYGLQVINDYPSNILGIRSFRPSAYITRVDFTAALAKLIDLRVDMPDEKAKGKSTSKSAPSYFKDLPASDENYDAILLAVQKGLTTGNGKCDFTQPPIVEKAPAKNKPGVVNPCSFSPNNALTREHAASFMIRALGLQNKQANMQAVELYADDQTIGASHRNNVYLAKELGLMNGTEDNFIPRKNLTRAQAMRMLDRLLLHLENDLKSRYVDEIIFAQ</sequence>
<name>A0A078M548_9BACL</name>
<feature type="domain" description="SLH" evidence="1">
    <location>
        <begin position="273"/>
        <end position="341"/>
    </location>
</feature>
<feature type="domain" description="SLH" evidence="1">
    <location>
        <begin position="439"/>
        <end position="501"/>
    </location>
</feature>
<dbReference type="Pfam" id="PF00395">
    <property type="entry name" value="SLH"/>
    <property type="match status" value="1"/>
</dbReference>
<evidence type="ECO:0000259" key="1">
    <source>
        <dbReference type="PROSITE" id="PS51272"/>
    </source>
</evidence>
<dbReference type="InterPro" id="IPR001119">
    <property type="entry name" value="SLH_dom"/>
</dbReference>
<reference evidence="2" key="1">
    <citation type="submission" date="2014-07" db="EMBL/GenBank/DDBJ databases">
        <authorList>
            <person name="Urmite Genomes Urmite Genomes"/>
        </authorList>
    </citation>
    <scope>NUCLEOTIDE SEQUENCE</scope>
    <source>
        <strain evidence="2">13S34_air</strain>
    </source>
</reference>
<dbReference type="PATRIC" id="fig|1461583.4.peg.270"/>
<evidence type="ECO:0000313" key="2">
    <source>
        <dbReference type="EMBL" id="CDZ99791.1"/>
    </source>
</evidence>
<protein>
    <submittedName>
        <fullName evidence="2">Endoglucanase</fullName>
    </submittedName>
</protein>
<accession>A0A078M548</accession>
<feature type="domain" description="SLH" evidence="1">
    <location>
        <begin position="351"/>
        <end position="437"/>
    </location>
</feature>
<proteinExistence type="predicted"/>
<organism evidence="2">
    <name type="scientific">Metalysinibacillus saudimassiliensis</name>
    <dbReference type="NCBI Taxonomy" id="1461583"/>
    <lineage>
        <taxon>Bacteria</taxon>
        <taxon>Bacillati</taxon>
        <taxon>Bacillota</taxon>
        <taxon>Bacilli</taxon>
        <taxon>Bacillales</taxon>
        <taxon>Caryophanaceae</taxon>
        <taxon>Metalysinibacillus</taxon>
    </lineage>
</organism>
<dbReference type="PROSITE" id="PS51272">
    <property type="entry name" value="SLH"/>
    <property type="match status" value="3"/>
</dbReference>
<dbReference type="HOGENOM" id="CLU_539606_0_0_9"/>
<gene>
    <name evidence="2" type="ORF">BN1050_00294</name>
</gene>
<dbReference type="EMBL" id="LN483073">
    <property type="protein sequence ID" value="CDZ99791.1"/>
    <property type="molecule type" value="Genomic_DNA"/>
</dbReference>